<keyword evidence="13" id="KW-1185">Reference proteome</keyword>
<comment type="catalytic activity">
    <reaction evidence="1 10">
        <text>N-(5-phospho-beta-D-ribosyl)anthranilate = 1-(2-carboxyphenylamino)-1-deoxy-D-ribulose 5-phosphate</text>
        <dbReference type="Rhea" id="RHEA:21540"/>
        <dbReference type="ChEBI" id="CHEBI:18277"/>
        <dbReference type="ChEBI" id="CHEBI:58613"/>
        <dbReference type="EC" id="5.3.1.24"/>
    </reaction>
</comment>
<gene>
    <name evidence="10" type="primary">trpF</name>
    <name evidence="12" type="ORF">EK386_09055</name>
</gene>
<accession>A0A432LC05</accession>
<organism evidence="12 13">
    <name type="scientific">Lysinibacillus antri</name>
    <dbReference type="NCBI Taxonomy" id="2498145"/>
    <lineage>
        <taxon>Bacteria</taxon>
        <taxon>Bacillati</taxon>
        <taxon>Bacillota</taxon>
        <taxon>Bacilli</taxon>
        <taxon>Bacillales</taxon>
        <taxon>Bacillaceae</taxon>
        <taxon>Lysinibacillus</taxon>
    </lineage>
</organism>
<reference evidence="12 13" key="1">
    <citation type="submission" date="2018-12" db="EMBL/GenBank/DDBJ databases">
        <title>Lysinibacillus antri sp. nov., isolated from a cave soil.</title>
        <authorList>
            <person name="Narsing Rao M.P."/>
            <person name="Zhang H."/>
            <person name="Dong Z.-Y."/>
            <person name="Niu X.-K."/>
            <person name="Zhang K."/>
            <person name="Fang B.-Z."/>
            <person name="Kang Y.-Q."/>
            <person name="Xiao M."/>
            <person name="Li W.-J."/>
        </authorList>
    </citation>
    <scope>NUCLEOTIDE SEQUENCE [LARGE SCALE GENOMIC DNA]</scope>
    <source>
        <strain evidence="12 13">SYSU K30002</strain>
    </source>
</reference>
<dbReference type="GO" id="GO:0000162">
    <property type="term" value="P:L-tryptophan biosynthetic process"/>
    <property type="evidence" value="ECO:0007669"/>
    <property type="project" value="UniProtKB-UniRule"/>
</dbReference>
<evidence type="ECO:0000256" key="7">
    <source>
        <dbReference type="ARBA" id="ARBA00022822"/>
    </source>
</evidence>
<dbReference type="PANTHER" id="PTHR42894">
    <property type="entry name" value="N-(5'-PHOSPHORIBOSYL)ANTHRANILATE ISOMERASE"/>
    <property type="match status" value="1"/>
</dbReference>
<evidence type="ECO:0000256" key="1">
    <source>
        <dbReference type="ARBA" id="ARBA00001164"/>
    </source>
</evidence>
<dbReference type="InterPro" id="IPR001240">
    <property type="entry name" value="PRAI_dom"/>
</dbReference>
<evidence type="ECO:0000256" key="10">
    <source>
        <dbReference type="HAMAP-Rule" id="MF_00135"/>
    </source>
</evidence>
<dbReference type="HAMAP" id="MF_00135">
    <property type="entry name" value="PRAI"/>
    <property type="match status" value="1"/>
</dbReference>
<dbReference type="RefSeq" id="WP_126658839.1">
    <property type="nucleotide sequence ID" value="NZ_RYYR01000010.1"/>
</dbReference>
<dbReference type="EC" id="5.3.1.24" evidence="4 10"/>
<keyword evidence="6 10" id="KW-0028">Amino-acid biosynthesis</keyword>
<dbReference type="FunFam" id="3.20.20.70:FF:000075">
    <property type="entry name" value="Tryptophan biosynthesis protein TRP1"/>
    <property type="match status" value="1"/>
</dbReference>
<protein>
    <recommendedName>
        <fullName evidence="5 10">N-(5'-phosphoribosyl)anthranilate isomerase</fullName>
        <shortName evidence="10">PRAI</shortName>
        <ecNumber evidence="4 10">5.3.1.24</ecNumber>
    </recommendedName>
</protein>
<proteinExistence type="inferred from homology"/>
<keyword evidence="9 10" id="KW-0413">Isomerase</keyword>
<evidence type="ECO:0000259" key="11">
    <source>
        <dbReference type="Pfam" id="PF00697"/>
    </source>
</evidence>
<name>A0A432LC05_9BACI</name>
<dbReference type="AlphaFoldDB" id="A0A432LC05"/>
<dbReference type="PANTHER" id="PTHR42894:SF1">
    <property type="entry name" value="N-(5'-PHOSPHORIBOSYL)ANTHRANILATE ISOMERASE"/>
    <property type="match status" value="1"/>
</dbReference>
<keyword evidence="8 10" id="KW-0057">Aromatic amino acid biosynthesis</keyword>
<dbReference type="InterPro" id="IPR013785">
    <property type="entry name" value="Aldolase_TIM"/>
</dbReference>
<dbReference type="SUPFAM" id="SSF51366">
    <property type="entry name" value="Ribulose-phoshate binding barrel"/>
    <property type="match status" value="1"/>
</dbReference>
<comment type="similarity">
    <text evidence="3 10">Belongs to the TrpF family.</text>
</comment>
<evidence type="ECO:0000256" key="5">
    <source>
        <dbReference type="ARBA" id="ARBA00022272"/>
    </source>
</evidence>
<dbReference type="CDD" id="cd00405">
    <property type="entry name" value="PRAI"/>
    <property type="match status" value="1"/>
</dbReference>
<dbReference type="Pfam" id="PF00697">
    <property type="entry name" value="PRAI"/>
    <property type="match status" value="1"/>
</dbReference>
<evidence type="ECO:0000256" key="6">
    <source>
        <dbReference type="ARBA" id="ARBA00022605"/>
    </source>
</evidence>
<dbReference type="Proteomes" id="UP000287910">
    <property type="component" value="Unassembled WGS sequence"/>
</dbReference>
<evidence type="ECO:0000256" key="8">
    <source>
        <dbReference type="ARBA" id="ARBA00023141"/>
    </source>
</evidence>
<dbReference type="UniPathway" id="UPA00035">
    <property type="reaction ID" value="UER00042"/>
</dbReference>
<evidence type="ECO:0000256" key="3">
    <source>
        <dbReference type="ARBA" id="ARBA00007571"/>
    </source>
</evidence>
<evidence type="ECO:0000313" key="13">
    <source>
        <dbReference type="Proteomes" id="UP000287910"/>
    </source>
</evidence>
<keyword evidence="7 10" id="KW-0822">Tryptophan biosynthesis</keyword>
<dbReference type="InterPro" id="IPR044643">
    <property type="entry name" value="TrpF_fam"/>
</dbReference>
<dbReference type="InterPro" id="IPR011060">
    <property type="entry name" value="RibuloseP-bd_barrel"/>
</dbReference>
<evidence type="ECO:0000256" key="4">
    <source>
        <dbReference type="ARBA" id="ARBA00012572"/>
    </source>
</evidence>
<feature type="domain" description="N-(5'phosphoribosyl) anthranilate isomerase (PRAI)" evidence="11">
    <location>
        <begin position="4"/>
        <end position="197"/>
    </location>
</feature>
<comment type="caution">
    <text evidence="12">The sequence shown here is derived from an EMBL/GenBank/DDBJ whole genome shotgun (WGS) entry which is preliminary data.</text>
</comment>
<dbReference type="GO" id="GO:0004640">
    <property type="term" value="F:phosphoribosylanthranilate isomerase activity"/>
    <property type="evidence" value="ECO:0007669"/>
    <property type="project" value="UniProtKB-UniRule"/>
</dbReference>
<dbReference type="EMBL" id="RYYR01000010">
    <property type="protein sequence ID" value="RUL53100.1"/>
    <property type="molecule type" value="Genomic_DNA"/>
</dbReference>
<dbReference type="NCBIfam" id="NF002300">
    <property type="entry name" value="PRK01222.1-7"/>
    <property type="match status" value="1"/>
</dbReference>
<sequence length="208" mass="22977">MARVKICGLKEEEHVQVAIEAGATWIGFMFAPSKRQISFERAAQLAQQIPSHVKKVGVFVNPTEEQVHQAVQVAELDYVQYHGNEEAQFIKNLGYPSIKAFSIRSYEDVEKASKYDVDYYLFDAPGTDFAGGSGKVFDWSLLDQLSISKERIILAGGLNQENVGRAIAQVEPFGVDVSSGVERDGVKNSELIKQFIETATTSISVAKE</sequence>
<evidence type="ECO:0000256" key="2">
    <source>
        <dbReference type="ARBA" id="ARBA00004664"/>
    </source>
</evidence>
<evidence type="ECO:0000313" key="12">
    <source>
        <dbReference type="EMBL" id="RUL53100.1"/>
    </source>
</evidence>
<dbReference type="Gene3D" id="3.20.20.70">
    <property type="entry name" value="Aldolase class I"/>
    <property type="match status" value="1"/>
</dbReference>
<comment type="pathway">
    <text evidence="2 10">Amino-acid biosynthesis; L-tryptophan biosynthesis; L-tryptophan from chorismate: step 3/5.</text>
</comment>
<evidence type="ECO:0000256" key="9">
    <source>
        <dbReference type="ARBA" id="ARBA00023235"/>
    </source>
</evidence>